<protein>
    <submittedName>
        <fullName evidence="1">Uncharacterized protein</fullName>
    </submittedName>
</protein>
<dbReference type="EMBL" id="CP059567">
    <property type="protein sequence ID" value="QMT39969.1"/>
    <property type="molecule type" value="Genomic_DNA"/>
</dbReference>
<dbReference type="AlphaFoldDB" id="A0A7D7SG46"/>
<reference evidence="1 2" key="1">
    <citation type="submission" date="2020-07" db="EMBL/GenBank/DDBJ databases">
        <title>Genomic diversity of species in the Neisseriaceae family.</title>
        <authorList>
            <person name="Vincent A.T."/>
            <person name="Bernet E."/>
            <person name="Veyrier F.J."/>
        </authorList>
    </citation>
    <scope>NUCLEOTIDE SEQUENCE [LARGE SCALE GENOMIC DNA]</scope>
    <source>
        <strain evidence="1 2">DSM 22244</strain>
    </source>
</reference>
<dbReference type="KEGG" id="nsg:H3L94_08925"/>
<name>A0A7D7SG46_9NEIS</name>
<organism evidence="1 2">
    <name type="scientific">Neisseria shayeganii</name>
    <dbReference type="NCBI Taxonomy" id="607712"/>
    <lineage>
        <taxon>Bacteria</taxon>
        <taxon>Pseudomonadati</taxon>
        <taxon>Pseudomonadota</taxon>
        <taxon>Betaproteobacteria</taxon>
        <taxon>Neisseriales</taxon>
        <taxon>Neisseriaceae</taxon>
        <taxon>Neisseria</taxon>
    </lineage>
</organism>
<gene>
    <name evidence="1" type="ORF">H3L94_08925</name>
</gene>
<dbReference type="Proteomes" id="UP000514752">
    <property type="component" value="Chromosome"/>
</dbReference>
<sequence>MKTHYDIECPYCRAALGCQPSIFHRMGLDVGYGDCPQCKQMFEIHHDKSIDSMAAKEAKA</sequence>
<accession>A0A7D7SG46</accession>
<evidence type="ECO:0000313" key="2">
    <source>
        <dbReference type="Proteomes" id="UP000514752"/>
    </source>
</evidence>
<evidence type="ECO:0000313" key="1">
    <source>
        <dbReference type="EMBL" id="QMT39969.1"/>
    </source>
</evidence>
<proteinExistence type="predicted"/>
<dbReference type="RefSeq" id="WP_182121727.1">
    <property type="nucleotide sequence ID" value="NZ_CP059567.1"/>
</dbReference>